<proteinExistence type="predicted"/>
<dbReference type="KEGG" id="fvn:FVRRES_04127"/>
<dbReference type="EMBL" id="LN649229">
    <property type="protein sequence ID" value="CEI67615.1"/>
    <property type="molecule type" value="Genomic_DNA"/>
</dbReference>
<evidence type="ECO:0000313" key="2">
    <source>
        <dbReference type="Proteomes" id="UP000245910"/>
    </source>
</evidence>
<protein>
    <submittedName>
        <fullName evidence="1">Uncharacterized protein</fullName>
    </submittedName>
</protein>
<reference evidence="2" key="1">
    <citation type="submission" date="2014-10" db="EMBL/GenBank/DDBJ databases">
        <authorList>
            <person name="King R."/>
        </authorList>
    </citation>
    <scope>NUCLEOTIDE SEQUENCE [LARGE SCALE GENOMIC DNA]</scope>
    <source>
        <strain evidence="2">A3/5</strain>
    </source>
</reference>
<dbReference type="Proteomes" id="UP000245910">
    <property type="component" value="Chromosome I"/>
</dbReference>
<evidence type="ECO:0000313" key="1">
    <source>
        <dbReference type="EMBL" id="CEI67615.1"/>
    </source>
</evidence>
<sequence length="156" mass="17557">MQSNEGSGVWDSRFDDTSDAADVWTPSSASIGSLETDNILQEVLMLVRNELPYVQPELLTFDSRLGAGTSFEVTMELFGLIGESPYFVAVKRLVMDRVTRGTKRTSNQLKQSSKRLINVKREVQVLAYPKLQSHSCLISAIVDRWILRMYPNLVSV</sequence>
<dbReference type="GeneID" id="37255766"/>
<dbReference type="RefSeq" id="XP_025591330.1">
    <property type="nucleotide sequence ID" value="XM_025732402.1"/>
</dbReference>
<keyword evidence="2" id="KW-1185">Reference proteome</keyword>
<dbReference type="STRING" id="56646.A0A2L2U103"/>
<dbReference type="AlphaFoldDB" id="A0A2L2U103"/>
<dbReference type="OrthoDB" id="4062651at2759"/>
<accession>A0A2L2U103</accession>
<organism evidence="1 2">
    <name type="scientific">Fusarium venenatum</name>
    <dbReference type="NCBI Taxonomy" id="56646"/>
    <lineage>
        <taxon>Eukaryota</taxon>
        <taxon>Fungi</taxon>
        <taxon>Dikarya</taxon>
        <taxon>Ascomycota</taxon>
        <taxon>Pezizomycotina</taxon>
        <taxon>Sordariomycetes</taxon>
        <taxon>Hypocreomycetidae</taxon>
        <taxon>Hypocreales</taxon>
        <taxon>Nectriaceae</taxon>
        <taxon>Fusarium</taxon>
    </lineage>
</organism>
<name>A0A2L2U103_9HYPO</name>